<gene>
    <name evidence="2" type="ORF">INT45_007532</name>
</gene>
<organism evidence="2 3">
    <name type="scientific">Circinella minor</name>
    <dbReference type="NCBI Taxonomy" id="1195481"/>
    <lineage>
        <taxon>Eukaryota</taxon>
        <taxon>Fungi</taxon>
        <taxon>Fungi incertae sedis</taxon>
        <taxon>Mucoromycota</taxon>
        <taxon>Mucoromycotina</taxon>
        <taxon>Mucoromycetes</taxon>
        <taxon>Mucorales</taxon>
        <taxon>Lichtheimiaceae</taxon>
        <taxon>Circinella</taxon>
    </lineage>
</organism>
<evidence type="ECO:0000256" key="1">
    <source>
        <dbReference type="SAM" id="MobiDB-lite"/>
    </source>
</evidence>
<feature type="compositionally biased region" description="Polar residues" evidence="1">
    <location>
        <begin position="34"/>
        <end position="52"/>
    </location>
</feature>
<feature type="compositionally biased region" description="Basic and acidic residues" evidence="1">
    <location>
        <begin position="54"/>
        <end position="70"/>
    </location>
</feature>
<dbReference type="EMBL" id="JAEPRB010000007">
    <property type="protein sequence ID" value="KAG2227506.1"/>
    <property type="molecule type" value="Genomic_DNA"/>
</dbReference>
<reference evidence="2 3" key="1">
    <citation type="submission" date="2020-12" db="EMBL/GenBank/DDBJ databases">
        <title>Metabolic potential, ecology and presence of endohyphal bacteria is reflected in genomic diversity of Mucoromycotina.</title>
        <authorList>
            <person name="Muszewska A."/>
            <person name="Okrasinska A."/>
            <person name="Steczkiewicz K."/>
            <person name="Drgas O."/>
            <person name="Orlowska M."/>
            <person name="Perlinska-Lenart U."/>
            <person name="Aleksandrzak-Piekarczyk T."/>
            <person name="Szatraj K."/>
            <person name="Zielenkiewicz U."/>
            <person name="Pilsyk S."/>
            <person name="Malc E."/>
            <person name="Mieczkowski P."/>
            <person name="Kruszewska J.S."/>
            <person name="Biernat P."/>
            <person name="Pawlowska J."/>
        </authorList>
    </citation>
    <scope>NUCLEOTIDE SEQUENCE [LARGE SCALE GENOMIC DNA]</scope>
    <source>
        <strain evidence="2 3">CBS 142.35</strain>
    </source>
</reference>
<dbReference type="Proteomes" id="UP000646827">
    <property type="component" value="Unassembled WGS sequence"/>
</dbReference>
<evidence type="ECO:0000313" key="3">
    <source>
        <dbReference type="Proteomes" id="UP000646827"/>
    </source>
</evidence>
<protein>
    <submittedName>
        <fullName evidence="2">Uncharacterized protein</fullName>
    </submittedName>
</protein>
<name>A0A8H7SFY5_9FUNG</name>
<sequence>MTFSISKFFGGHKSANSSNKGDTTPSTPSTPSSNGSPANSRATSLYSESIPTTPDERYLHDPMRNNKHADYLGGYVDPMGSRSHFSQGVDVTNTGA</sequence>
<evidence type="ECO:0000313" key="2">
    <source>
        <dbReference type="EMBL" id="KAG2227506.1"/>
    </source>
</evidence>
<comment type="caution">
    <text evidence="2">The sequence shown here is derived from an EMBL/GenBank/DDBJ whole genome shotgun (WGS) entry which is preliminary data.</text>
</comment>
<feature type="region of interest" description="Disordered" evidence="1">
    <location>
        <begin position="1"/>
        <end position="96"/>
    </location>
</feature>
<feature type="compositionally biased region" description="Polar residues" evidence="1">
    <location>
        <begin position="83"/>
        <end position="96"/>
    </location>
</feature>
<accession>A0A8H7SFY5</accession>
<proteinExistence type="predicted"/>
<feature type="compositionally biased region" description="Low complexity" evidence="1">
    <location>
        <begin position="23"/>
        <end position="33"/>
    </location>
</feature>
<dbReference type="OrthoDB" id="2355621at2759"/>
<keyword evidence="3" id="KW-1185">Reference proteome</keyword>
<dbReference type="AlphaFoldDB" id="A0A8H7SFY5"/>